<dbReference type="EMBL" id="JACJIA010000001">
    <property type="protein sequence ID" value="MBA8948818.1"/>
    <property type="molecule type" value="Genomic_DNA"/>
</dbReference>
<dbReference type="Proteomes" id="UP000572680">
    <property type="component" value="Unassembled WGS sequence"/>
</dbReference>
<protein>
    <submittedName>
        <fullName evidence="1">Uncharacterized protein</fullName>
    </submittedName>
</protein>
<dbReference type="AlphaFoldDB" id="A0A7W3LIT1"/>
<sequence length="99" mass="10891">MSAQVITEAEVALGHLESLTDELRARGWAVEIAAFGDRWPSATVANPELTGLNETVIAVLDHTDRSWSFFYGWGERIAPCAEVHRTATALARVLAVRRD</sequence>
<evidence type="ECO:0000313" key="1">
    <source>
        <dbReference type="EMBL" id="MBA8948818.1"/>
    </source>
</evidence>
<proteinExistence type="predicted"/>
<comment type="caution">
    <text evidence="1">The sequence shown here is derived from an EMBL/GenBank/DDBJ whole genome shotgun (WGS) entry which is preliminary data.</text>
</comment>
<reference evidence="1 2" key="1">
    <citation type="submission" date="2020-08" db="EMBL/GenBank/DDBJ databases">
        <title>Genomic Encyclopedia of Type Strains, Phase IV (KMG-IV): sequencing the most valuable type-strain genomes for metagenomic binning, comparative biology and taxonomic classification.</title>
        <authorList>
            <person name="Goeker M."/>
        </authorList>
    </citation>
    <scope>NUCLEOTIDE SEQUENCE [LARGE SCALE GENOMIC DNA]</scope>
    <source>
        <strain evidence="1 2">DSM 44197</strain>
    </source>
</reference>
<keyword evidence="2" id="KW-1185">Reference proteome</keyword>
<name>A0A7W3LIT1_ACTNM</name>
<dbReference type="RefSeq" id="WP_182841393.1">
    <property type="nucleotide sequence ID" value="NZ_BAAALP010000006.1"/>
</dbReference>
<organism evidence="1 2">
    <name type="scientific">Actinomadura namibiensis</name>
    <dbReference type="NCBI Taxonomy" id="182080"/>
    <lineage>
        <taxon>Bacteria</taxon>
        <taxon>Bacillati</taxon>
        <taxon>Actinomycetota</taxon>
        <taxon>Actinomycetes</taxon>
        <taxon>Streptosporangiales</taxon>
        <taxon>Thermomonosporaceae</taxon>
        <taxon>Actinomadura</taxon>
    </lineage>
</organism>
<evidence type="ECO:0000313" key="2">
    <source>
        <dbReference type="Proteomes" id="UP000572680"/>
    </source>
</evidence>
<gene>
    <name evidence="1" type="ORF">HNR61_000416</name>
</gene>
<accession>A0A7W3LIT1</accession>